<dbReference type="PROSITE" id="PS01175">
    <property type="entry name" value="RIBONUCLEASE_II"/>
    <property type="match status" value="1"/>
</dbReference>
<dbReference type="PANTHER" id="PTHR23355">
    <property type="entry name" value="RIBONUCLEASE"/>
    <property type="match status" value="1"/>
</dbReference>
<evidence type="ECO:0000313" key="8">
    <source>
        <dbReference type="EMBL" id="NJX13994.1"/>
    </source>
</evidence>
<evidence type="ECO:0000256" key="6">
    <source>
        <dbReference type="HAMAP-Rule" id="MF_01895"/>
    </source>
</evidence>
<keyword evidence="4 6" id="KW-0269">Exonuclease</keyword>
<comment type="function">
    <text evidence="6">3'-5' exoribonuclease that releases 5'-nucleoside monophosphates and is involved in maturation of structured RNAs.</text>
</comment>
<keyword evidence="1 6" id="KW-0963">Cytoplasm</keyword>
<comment type="catalytic activity">
    <reaction evidence="6">
        <text>Exonucleolytic cleavage in the 3'- to 5'-direction to yield nucleoside 5'-phosphates.</text>
        <dbReference type="EC" id="3.1.13.1"/>
    </reaction>
</comment>
<dbReference type="HAMAP" id="MF_01895">
    <property type="entry name" value="RNase_R"/>
    <property type="match status" value="1"/>
</dbReference>
<keyword evidence="3 6" id="KW-0378">Hydrolase</keyword>
<gene>
    <name evidence="6" type="primary">rnr</name>
    <name evidence="8" type="ORF">HC176_00650</name>
</gene>
<organism evidence="8 9">
    <name type="scientific">Tamlana crocina</name>
    <dbReference type="NCBI Taxonomy" id="393006"/>
    <lineage>
        <taxon>Bacteria</taxon>
        <taxon>Pseudomonadati</taxon>
        <taxon>Bacteroidota</taxon>
        <taxon>Flavobacteriia</taxon>
        <taxon>Flavobacteriales</taxon>
        <taxon>Flavobacteriaceae</taxon>
        <taxon>Tamlana</taxon>
    </lineage>
</organism>
<dbReference type="EMBL" id="JAAVJS010000001">
    <property type="protein sequence ID" value="NJX13994.1"/>
    <property type="molecule type" value="Genomic_DNA"/>
</dbReference>
<dbReference type="InterPro" id="IPR011129">
    <property type="entry name" value="CSD"/>
</dbReference>
<dbReference type="Pfam" id="PF08206">
    <property type="entry name" value="OB_RNB"/>
    <property type="match status" value="1"/>
</dbReference>
<reference evidence="8 9" key="1">
    <citation type="submission" date="2020-03" db="EMBL/GenBank/DDBJ databases">
        <title>Tamlana sp. nov, isolated from XXX.</title>
        <authorList>
            <person name="Cao W.R."/>
        </authorList>
    </citation>
    <scope>NUCLEOTIDE SEQUENCE [LARGE SCALE GENOMIC DNA]</scope>
    <source>
        <strain evidence="8 9">HST1-43</strain>
    </source>
</reference>
<feature type="domain" description="S1 motif" evidence="7">
    <location>
        <begin position="665"/>
        <end position="746"/>
    </location>
</feature>
<dbReference type="EC" id="3.1.13.1" evidence="6"/>
<dbReference type="SUPFAM" id="SSF50249">
    <property type="entry name" value="Nucleic acid-binding proteins"/>
    <property type="match status" value="3"/>
</dbReference>
<dbReference type="PANTHER" id="PTHR23355:SF9">
    <property type="entry name" value="DIS3-LIKE EXONUCLEASE 2"/>
    <property type="match status" value="1"/>
</dbReference>
<dbReference type="InterPro" id="IPR040476">
    <property type="entry name" value="CSD2"/>
</dbReference>
<keyword evidence="5 6" id="KW-0694">RNA-binding</keyword>
<dbReference type="Pfam" id="PF00773">
    <property type="entry name" value="RNB"/>
    <property type="match status" value="1"/>
</dbReference>
<dbReference type="SMART" id="SM00955">
    <property type="entry name" value="RNB"/>
    <property type="match status" value="1"/>
</dbReference>
<comment type="caution">
    <text evidence="8">The sequence shown here is derived from an EMBL/GenBank/DDBJ whole genome shotgun (WGS) entry which is preliminary data.</text>
</comment>
<dbReference type="InterPro" id="IPR011805">
    <property type="entry name" value="RNase_R"/>
</dbReference>
<sequence>MSKKRKRKSSKKGISNLTNTILSILKKDRNQSYNYKQIAAKLGVNDASSRNQIIKTLAKLAAKQEIEQVDRGKFKAIVTAEYHVGILDLSARGAGYVICDDFDEDVFIASNNVNKALQGDEVEFYVYKRRKRGRIEGEITNIIKRAKSEYVGVIQMQKNNNYAFVVPDSSKMYKDIFVPINKTLKAEDGDKVLVELEDWPDNADSPNGKVLKVLGKPGEHGTEIHAILAEYGLPHEFPYDVEEYANNLDTSITKEEISKRRDMRQDLTFTIDPKDAKDFDDALSFKILDNGLYEIGIHIADVSHYVKEGTVLDDEAYERATSIYLVDRVVPMLPEVLSNNACSLRPNEEKYTFSAVFQINDKAEIKNQWFGRTVTYSDARFAYEEAQAIIENNPEFKLGTERSLSAVEASQIKTEIPKEVSLTEKAYQTQPEIAQAVLVLDRLAKIMRKKRMSTGAISFDKVEVKFNLDENNNPQGVFFKTSKDANKLIEEFMLLANKKVAEFIGKQSPKKTFVYRVHDEPDDSKLAALQNVVGRFGYKLNFKDRKTTSASLNNLLKEVVGKKEQNLVDTLAIRSMSKAEYTTNNIGHYGLAFDYYSHFTSPIRRYPDVMVHRLLQHYLDGGKSANEATYEEKCQHSSNMEMLATKAERDSIKYMQIRFMEDHKDQEFVGVISGVTDWGIYVEIIENKCEGMVSVRDMKDDHYGFDQDQYAMVGRNTKTMYQLGDEVIVKVKNTDLVKKHLDFNLVGKSED</sequence>
<protein>
    <recommendedName>
        <fullName evidence="6">Ribonuclease R</fullName>
        <shortName evidence="6">RNase R</shortName>
        <ecNumber evidence="6">3.1.13.1</ecNumber>
    </recommendedName>
</protein>
<keyword evidence="2 6" id="KW-0540">Nuclease</keyword>
<evidence type="ECO:0000256" key="2">
    <source>
        <dbReference type="ARBA" id="ARBA00022722"/>
    </source>
</evidence>
<dbReference type="InterPro" id="IPR050180">
    <property type="entry name" value="RNR_Ribonuclease"/>
</dbReference>
<evidence type="ECO:0000259" key="7">
    <source>
        <dbReference type="PROSITE" id="PS50126"/>
    </source>
</evidence>
<evidence type="ECO:0000313" key="9">
    <source>
        <dbReference type="Proteomes" id="UP000760545"/>
    </source>
</evidence>
<dbReference type="InterPro" id="IPR003029">
    <property type="entry name" value="S1_domain"/>
</dbReference>
<comment type="similarity">
    <text evidence="6">Belongs to the RNR ribonuclease family. RNase R subfamily.</text>
</comment>
<dbReference type="RefSeq" id="WP_167916250.1">
    <property type="nucleotide sequence ID" value="NZ_JAAVJS010000001.1"/>
</dbReference>
<name>A0ABX1DA52_9FLAO</name>
<evidence type="ECO:0000256" key="4">
    <source>
        <dbReference type="ARBA" id="ARBA00022839"/>
    </source>
</evidence>
<dbReference type="PROSITE" id="PS50126">
    <property type="entry name" value="S1"/>
    <property type="match status" value="1"/>
</dbReference>
<dbReference type="InterPro" id="IPR022966">
    <property type="entry name" value="RNase_II/R_CS"/>
</dbReference>
<proteinExistence type="inferred from homology"/>
<dbReference type="SMART" id="SM00357">
    <property type="entry name" value="CSP"/>
    <property type="match status" value="2"/>
</dbReference>
<dbReference type="Pfam" id="PF00575">
    <property type="entry name" value="S1"/>
    <property type="match status" value="1"/>
</dbReference>
<dbReference type="Proteomes" id="UP000760545">
    <property type="component" value="Unassembled WGS sequence"/>
</dbReference>
<dbReference type="Pfam" id="PF17876">
    <property type="entry name" value="CSD2"/>
    <property type="match status" value="1"/>
</dbReference>
<evidence type="ECO:0000256" key="3">
    <source>
        <dbReference type="ARBA" id="ARBA00022801"/>
    </source>
</evidence>
<dbReference type="Gene3D" id="2.40.50.140">
    <property type="entry name" value="Nucleic acid-binding proteins"/>
    <property type="match status" value="3"/>
</dbReference>
<dbReference type="SMART" id="SM00316">
    <property type="entry name" value="S1"/>
    <property type="match status" value="1"/>
</dbReference>
<accession>A0ABX1DA52</accession>
<comment type="subcellular location">
    <subcellularLocation>
        <location evidence="6">Cytoplasm</location>
    </subcellularLocation>
</comment>
<evidence type="ECO:0000256" key="5">
    <source>
        <dbReference type="ARBA" id="ARBA00022884"/>
    </source>
</evidence>
<evidence type="ECO:0000256" key="1">
    <source>
        <dbReference type="ARBA" id="ARBA00022490"/>
    </source>
</evidence>
<dbReference type="InterPro" id="IPR012340">
    <property type="entry name" value="NA-bd_OB-fold"/>
</dbReference>
<dbReference type="InterPro" id="IPR001900">
    <property type="entry name" value="RNase_II/R"/>
</dbReference>
<keyword evidence="9" id="KW-1185">Reference proteome</keyword>
<dbReference type="CDD" id="cd04471">
    <property type="entry name" value="S1_RNase_R"/>
    <property type="match status" value="1"/>
</dbReference>
<dbReference type="InterPro" id="IPR013223">
    <property type="entry name" value="RNase_B_OB_dom"/>
</dbReference>